<dbReference type="InterPro" id="IPR032466">
    <property type="entry name" value="Metal_Hydrolase"/>
</dbReference>
<gene>
    <name evidence="1" type="ORF">ERS852574_01141</name>
</gene>
<dbReference type="PANTHER" id="PTHR10443">
    <property type="entry name" value="MICROSOMAL DIPEPTIDASE"/>
    <property type="match status" value="1"/>
</dbReference>
<dbReference type="Gene3D" id="3.20.20.140">
    <property type="entry name" value="Metal-dependent hydrolases"/>
    <property type="match status" value="1"/>
</dbReference>
<dbReference type="Proteomes" id="UP000095727">
    <property type="component" value="Unassembled WGS sequence"/>
</dbReference>
<organism evidence="1 2">
    <name type="scientific">Coprococcus comes</name>
    <dbReference type="NCBI Taxonomy" id="410072"/>
    <lineage>
        <taxon>Bacteria</taxon>
        <taxon>Bacillati</taxon>
        <taxon>Bacillota</taxon>
        <taxon>Clostridia</taxon>
        <taxon>Lachnospirales</taxon>
        <taxon>Lachnospiraceae</taxon>
        <taxon>Coprococcus</taxon>
    </lineage>
</organism>
<dbReference type="PANTHER" id="PTHR10443:SF12">
    <property type="entry name" value="DIPEPTIDASE"/>
    <property type="match status" value="1"/>
</dbReference>
<dbReference type="InterPro" id="IPR008257">
    <property type="entry name" value="Pept_M19"/>
</dbReference>
<dbReference type="GO" id="GO:0006508">
    <property type="term" value="P:proteolysis"/>
    <property type="evidence" value="ECO:0007669"/>
    <property type="project" value="InterPro"/>
</dbReference>
<name>A0A173S4M8_9FIRM</name>
<evidence type="ECO:0000313" key="1">
    <source>
        <dbReference type="EMBL" id="CUM85404.1"/>
    </source>
</evidence>
<accession>A0A173S4M8</accession>
<dbReference type="GO" id="GO:0070573">
    <property type="term" value="F:metallodipeptidase activity"/>
    <property type="evidence" value="ECO:0007669"/>
    <property type="project" value="InterPro"/>
</dbReference>
<dbReference type="EMBL" id="CYXR01000006">
    <property type="protein sequence ID" value="CUM85404.1"/>
    <property type="molecule type" value="Genomic_DNA"/>
</dbReference>
<dbReference type="CDD" id="cd01301">
    <property type="entry name" value="rDP_like"/>
    <property type="match status" value="1"/>
</dbReference>
<dbReference type="PROSITE" id="PS51365">
    <property type="entry name" value="RENAL_DIPEPTIDASE_2"/>
    <property type="match status" value="1"/>
</dbReference>
<protein>
    <submittedName>
        <fullName evidence="1">Membrane dipeptidase (Peptidase family M19)</fullName>
    </submittedName>
</protein>
<sequence>MKVADMHCDTILAIQRGREQGKEISLRKNNLNVDLERMKKGDYLIQNFAIFLDLEDPMLAGSPFRYAMKMADVFYREMEKNKDWIRPVTKYDEIEENRKNGKMSALLTLEEGEICEGDPSLLRDFYRMGARMMTLTWNYPNQLGYPAKATGGEFAGKVFSEAGYGLTARGIEFLEEMENLGMIIDVAHLNDAGIRDVLKFTKKPFVASHSNARHLCSHPRNLNDELLKAIGERGGVIGLNYYAYFLRDWKDGETVVSRAEDIVAHAKYIRDMAGIEALGLGSDFDGMNGELEIASPVDMTKLEDVFKKNGFTESEIEKIFCKNVMRIYRELLG</sequence>
<dbReference type="AlphaFoldDB" id="A0A173S4M8"/>
<dbReference type="RefSeq" id="WP_055156093.1">
    <property type="nucleotide sequence ID" value="NZ_CYXR01000006.1"/>
</dbReference>
<evidence type="ECO:0000313" key="2">
    <source>
        <dbReference type="Proteomes" id="UP000095727"/>
    </source>
</evidence>
<dbReference type="SUPFAM" id="SSF51556">
    <property type="entry name" value="Metallo-dependent hydrolases"/>
    <property type="match status" value="1"/>
</dbReference>
<proteinExistence type="predicted"/>
<dbReference type="Pfam" id="PF01244">
    <property type="entry name" value="Peptidase_M19"/>
    <property type="match status" value="1"/>
</dbReference>
<reference evidence="1 2" key="1">
    <citation type="submission" date="2015-09" db="EMBL/GenBank/DDBJ databases">
        <authorList>
            <consortium name="Pathogen Informatics"/>
        </authorList>
    </citation>
    <scope>NUCLEOTIDE SEQUENCE [LARGE SCALE GENOMIC DNA]</scope>
    <source>
        <strain evidence="1 2">2789STDY5834962</strain>
    </source>
</reference>